<dbReference type="EC" id="2.5.1.145" evidence="7"/>
<comment type="catalytic activity">
    <reaction evidence="7">
        <text>L-cysteinyl-[prolipoprotein] + a 1,2-diacyl-sn-glycero-3-phospho-(1'-sn-glycerol) = an S-1,2-diacyl-sn-glyceryl-L-cysteinyl-[prolipoprotein] + sn-glycerol 1-phosphate + H(+)</text>
        <dbReference type="Rhea" id="RHEA:56712"/>
        <dbReference type="Rhea" id="RHEA-COMP:14679"/>
        <dbReference type="Rhea" id="RHEA-COMP:14680"/>
        <dbReference type="ChEBI" id="CHEBI:15378"/>
        <dbReference type="ChEBI" id="CHEBI:29950"/>
        <dbReference type="ChEBI" id="CHEBI:57685"/>
        <dbReference type="ChEBI" id="CHEBI:64716"/>
        <dbReference type="ChEBI" id="CHEBI:140658"/>
        <dbReference type="EC" id="2.5.1.145"/>
    </reaction>
</comment>
<dbReference type="EMBL" id="RYZH01000004">
    <property type="protein sequence ID" value="RUL89174.1"/>
    <property type="molecule type" value="Genomic_DNA"/>
</dbReference>
<evidence type="ECO:0000256" key="5">
    <source>
        <dbReference type="ARBA" id="ARBA00022989"/>
    </source>
</evidence>
<comment type="similarity">
    <text evidence="1 7">Belongs to the Lgt family.</text>
</comment>
<comment type="pathway">
    <text evidence="7">Protein modification; lipoprotein biosynthesis (diacylglyceryl transfer).</text>
</comment>
<comment type="subcellular location">
    <subcellularLocation>
        <location evidence="7">Cell membrane</location>
        <topology evidence="7">Multi-pass membrane protein</topology>
    </subcellularLocation>
</comment>
<evidence type="ECO:0000256" key="6">
    <source>
        <dbReference type="ARBA" id="ARBA00023136"/>
    </source>
</evidence>
<gene>
    <name evidence="7 8" type="primary">lgt</name>
    <name evidence="8" type="ORF">TsocGM_03400</name>
</gene>
<name>A0A432MP10_9BACT</name>
<evidence type="ECO:0000256" key="2">
    <source>
        <dbReference type="ARBA" id="ARBA00022475"/>
    </source>
</evidence>
<dbReference type="GO" id="GO:0005886">
    <property type="term" value="C:plasma membrane"/>
    <property type="evidence" value="ECO:0007669"/>
    <property type="project" value="UniProtKB-SubCell"/>
</dbReference>
<dbReference type="GO" id="GO:0042158">
    <property type="term" value="P:lipoprotein biosynthetic process"/>
    <property type="evidence" value="ECO:0007669"/>
    <property type="project" value="UniProtKB-UniRule"/>
</dbReference>
<evidence type="ECO:0000256" key="3">
    <source>
        <dbReference type="ARBA" id="ARBA00022679"/>
    </source>
</evidence>
<feature type="transmembrane region" description="Helical" evidence="7">
    <location>
        <begin position="184"/>
        <end position="203"/>
    </location>
</feature>
<evidence type="ECO:0000256" key="4">
    <source>
        <dbReference type="ARBA" id="ARBA00022692"/>
    </source>
</evidence>
<evidence type="ECO:0000313" key="8">
    <source>
        <dbReference type="EMBL" id="RUL89174.1"/>
    </source>
</evidence>
<dbReference type="OrthoDB" id="871140at2"/>
<dbReference type="Proteomes" id="UP000280296">
    <property type="component" value="Unassembled WGS sequence"/>
</dbReference>
<dbReference type="RefSeq" id="WP_126723909.1">
    <property type="nucleotide sequence ID" value="NZ_RYZH01000004.1"/>
</dbReference>
<feature type="transmembrane region" description="Helical" evidence="7">
    <location>
        <begin position="12"/>
        <end position="35"/>
    </location>
</feature>
<evidence type="ECO:0000256" key="7">
    <source>
        <dbReference type="HAMAP-Rule" id="MF_01147"/>
    </source>
</evidence>
<comment type="function">
    <text evidence="7">Catalyzes the transfer of the diacylglyceryl group from phosphatidylglycerol to the sulfhydryl group of the N-terminal cysteine of a prolipoprotein, the first step in the formation of mature lipoproteins.</text>
</comment>
<reference evidence="8 9" key="2">
    <citation type="submission" date="2019-01" db="EMBL/GenBank/DDBJ databases">
        <title>Tautonia sociabilis, a novel thermotolerant planctomycete of Isosphaeraceae family, isolated from a 4000 m deep subterranean habitat.</title>
        <authorList>
            <person name="Kovaleva O.L."/>
            <person name="Elcheninov A.G."/>
            <person name="Van Heerden E."/>
            <person name="Toshchakov S.V."/>
            <person name="Novikov A."/>
            <person name="Bonch-Osmolovskaya E.A."/>
            <person name="Kublanov I.V."/>
        </authorList>
    </citation>
    <scope>NUCLEOTIDE SEQUENCE [LARGE SCALE GENOMIC DNA]</scope>
    <source>
        <strain evidence="8 9">GM2012</strain>
    </source>
</reference>
<keyword evidence="9" id="KW-1185">Reference proteome</keyword>
<organism evidence="8 9">
    <name type="scientific">Tautonia sociabilis</name>
    <dbReference type="NCBI Taxonomy" id="2080755"/>
    <lineage>
        <taxon>Bacteria</taxon>
        <taxon>Pseudomonadati</taxon>
        <taxon>Planctomycetota</taxon>
        <taxon>Planctomycetia</taxon>
        <taxon>Isosphaerales</taxon>
        <taxon>Isosphaeraceae</taxon>
        <taxon>Tautonia</taxon>
    </lineage>
</organism>
<dbReference type="Pfam" id="PF01790">
    <property type="entry name" value="LGT"/>
    <property type="match status" value="1"/>
</dbReference>
<dbReference type="UniPathway" id="UPA00664"/>
<accession>A0A432MP10</accession>
<dbReference type="PANTHER" id="PTHR30589">
    <property type="entry name" value="PROLIPOPROTEIN DIACYLGLYCERYL TRANSFERASE"/>
    <property type="match status" value="1"/>
</dbReference>
<keyword evidence="4 7" id="KW-0812">Transmembrane</keyword>
<evidence type="ECO:0000256" key="1">
    <source>
        <dbReference type="ARBA" id="ARBA00007150"/>
    </source>
</evidence>
<feature type="binding site" evidence="7">
    <location>
        <position position="131"/>
    </location>
    <ligand>
        <name>a 1,2-diacyl-sn-glycero-3-phospho-(1'-sn-glycerol)</name>
        <dbReference type="ChEBI" id="CHEBI:64716"/>
    </ligand>
</feature>
<feature type="transmembrane region" description="Helical" evidence="7">
    <location>
        <begin position="88"/>
        <end position="106"/>
    </location>
</feature>
<keyword evidence="8" id="KW-0449">Lipoprotein</keyword>
<keyword evidence="6 7" id="KW-0472">Membrane</keyword>
<dbReference type="InterPro" id="IPR001640">
    <property type="entry name" value="Lgt"/>
</dbReference>
<dbReference type="PANTHER" id="PTHR30589:SF0">
    <property type="entry name" value="PHOSPHATIDYLGLYCEROL--PROLIPOPROTEIN DIACYLGLYCERYL TRANSFERASE"/>
    <property type="match status" value="1"/>
</dbReference>
<keyword evidence="5 7" id="KW-1133">Transmembrane helix</keyword>
<dbReference type="NCBIfam" id="TIGR00544">
    <property type="entry name" value="lgt"/>
    <property type="match status" value="1"/>
</dbReference>
<sequence>MLQVLYEIPGTAIRIHGFGLMLFLAFLAAMNLAAWLARRSKVDPNDVFDLAIWLIVGGLIGARGFYVLQHREAIDSFWDAFKVWEGGIVLYGSLIGAAAAFVLFWRVRRFPFRPMLDVAAPAMAVGVALGRIGCFLNGCCYGDTCDLPWAVTFPRGTLPWSDQVHSGLIGSDAPRSLPVHPTQLYSAIDGLILTALLLAYFPLRRRDGEVMALLLVTYPITRFLIERLRDDEGVFFAGMTVSQNGSLLLLAIGLLGWAWLSRLPRGRFADTAPAPSSG</sequence>
<dbReference type="GO" id="GO:0008961">
    <property type="term" value="F:phosphatidylglycerol-prolipoprotein diacylglyceryl transferase activity"/>
    <property type="evidence" value="ECO:0007669"/>
    <property type="project" value="UniProtKB-UniRule"/>
</dbReference>
<feature type="transmembrane region" description="Helical" evidence="7">
    <location>
        <begin position="47"/>
        <end position="68"/>
    </location>
</feature>
<protein>
    <recommendedName>
        <fullName evidence="7">Phosphatidylglycerol--prolipoprotein diacylglyceryl transferase</fullName>
        <ecNumber evidence="7">2.5.1.145</ecNumber>
    </recommendedName>
</protein>
<dbReference type="HAMAP" id="MF_01147">
    <property type="entry name" value="Lgt"/>
    <property type="match status" value="1"/>
</dbReference>
<feature type="transmembrane region" description="Helical" evidence="7">
    <location>
        <begin position="234"/>
        <end position="260"/>
    </location>
</feature>
<keyword evidence="3 7" id="KW-0808">Transferase</keyword>
<proteinExistence type="inferred from homology"/>
<evidence type="ECO:0000313" key="9">
    <source>
        <dbReference type="Proteomes" id="UP000280296"/>
    </source>
</evidence>
<dbReference type="AlphaFoldDB" id="A0A432MP10"/>
<comment type="caution">
    <text evidence="8">The sequence shown here is derived from an EMBL/GenBank/DDBJ whole genome shotgun (WGS) entry which is preliminary data.</text>
</comment>
<reference evidence="8 9" key="1">
    <citation type="submission" date="2018-12" db="EMBL/GenBank/DDBJ databases">
        <authorList>
            <person name="Toschakov S.V."/>
        </authorList>
    </citation>
    <scope>NUCLEOTIDE SEQUENCE [LARGE SCALE GENOMIC DNA]</scope>
    <source>
        <strain evidence="8 9">GM2012</strain>
    </source>
</reference>
<keyword evidence="2 7" id="KW-1003">Cell membrane</keyword>